<dbReference type="AlphaFoldDB" id="D4N711"/>
<dbReference type="Pfam" id="PF00300">
    <property type="entry name" value="His_Phos_1"/>
    <property type="match status" value="1"/>
</dbReference>
<accession>D4N711</accession>
<gene>
    <name evidence="1" type="ORF">57a5orf04</name>
</gene>
<dbReference type="SUPFAM" id="SSF53254">
    <property type="entry name" value="Phosphoglycerate mutase-like"/>
    <property type="match status" value="1"/>
</dbReference>
<reference evidence="1" key="1">
    <citation type="journal article" date="2010" name="Environ. Microbiol.">
        <title>Homologues of nitrite reductases in ammonia-oxidizing archaea: diversity and genomic context.</title>
        <authorList>
            <person name="Bartossek R."/>
            <person name="Nicol G.W."/>
            <person name="Lanzen A."/>
            <person name="Klenk H.P."/>
            <person name="Schleper C."/>
        </authorList>
    </citation>
    <scope>NUCLEOTIDE SEQUENCE</scope>
</reference>
<name>D4N711_9CREN</name>
<organism evidence="1">
    <name type="scientific">uncultured crenarchaeote 57a5</name>
    <dbReference type="NCBI Taxonomy" id="684058"/>
    <lineage>
        <taxon>Archaea</taxon>
        <taxon>Thermoproteota</taxon>
        <taxon>environmental samples</taxon>
    </lineage>
</organism>
<dbReference type="InterPro" id="IPR029033">
    <property type="entry name" value="His_PPase_superfam"/>
</dbReference>
<protein>
    <submittedName>
        <fullName evidence="1">Phosphohistidine phosphatase SixA</fullName>
    </submittedName>
</protein>
<evidence type="ECO:0000313" key="1">
    <source>
        <dbReference type="EMBL" id="ACY24497.1"/>
    </source>
</evidence>
<dbReference type="PANTHER" id="PTHR47623">
    <property type="entry name" value="OS09G0287300 PROTEIN"/>
    <property type="match status" value="1"/>
</dbReference>
<dbReference type="InterPro" id="IPR013078">
    <property type="entry name" value="His_Pase_superF_clade-1"/>
</dbReference>
<sequence length="173" mass="19507">MKKHAKLLLILRHAKSSWEFSELSDHDRPLNNRGKRDTLRIGKKILEEGIVPQLIISSSAVRAFSTASRVAKACGYQGEIIVENSLYDSGYIEYLNAVKKNDDKYDIIMLVGHNPHSELLLEILTGTMNTMPTCTVACVRLSVASWNEINSQVKGELLNLWRPKELGSIDQER</sequence>
<proteinExistence type="predicted"/>
<dbReference type="Gene3D" id="3.40.50.1240">
    <property type="entry name" value="Phosphoglycerate mutase-like"/>
    <property type="match status" value="1"/>
</dbReference>
<dbReference type="PANTHER" id="PTHR47623:SF1">
    <property type="entry name" value="OS09G0287300 PROTEIN"/>
    <property type="match status" value="1"/>
</dbReference>
<dbReference type="EMBL" id="GU059107">
    <property type="protein sequence ID" value="ACY24497.1"/>
    <property type="molecule type" value="Genomic_DNA"/>
</dbReference>